<dbReference type="InterPro" id="IPR006680">
    <property type="entry name" value="Amidohydro-rel"/>
</dbReference>
<feature type="domain" description="Amidohydrolase-related" evidence="8">
    <location>
        <begin position="63"/>
        <end position="379"/>
    </location>
</feature>
<comment type="subcellular location">
    <subcellularLocation>
        <location evidence="7">Cytoplasm</location>
    </subcellularLocation>
</comment>
<evidence type="ECO:0000256" key="3">
    <source>
        <dbReference type="ARBA" id="ARBA00022801"/>
    </source>
</evidence>
<comment type="catalytic activity">
    <reaction evidence="7">
        <text>4-imidazolone-5-propanoate + H2O = N-formimidoyl-L-glutamate</text>
        <dbReference type="Rhea" id="RHEA:23660"/>
        <dbReference type="ChEBI" id="CHEBI:15377"/>
        <dbReference type="ChEBI" id="CHEBI:58928"/>
        <dbReference type="ChEBI" id="CHEBI:77893"/>
        <dbReference type="EC" id="3.5.2.7"/>
    </reaction>
</comment>
<dbReference type="GO" id="GO:0005737">
    <property type="term" value="C:cytoplasm"/>
    <property type="evidence" value="ECO:0007669"/>
    <property type="project" value="UniProtKB-SubCell"/>
</dbReference>
<dbReference type="SUPFAM" id="SSF51338">
    <property type="entry name" value="Composite domain of metallo-dependent hydrolases"/>
    <property type="match status" value="1"/>
</dbReference>
<dbReference type="CDD" id="cd01296">
    <property type="entry name" value="Imidazolone-5PH"/>
    <property type="match status" value="1"/>
</dbReference>
<comment type="function">
    <text evidence="7">Catalyzes the hydrolytic cleavage of the carbon-nitrogen bond in imidazolone-5-propanoate to yield N-formimidoyl-L-glutamate. It is the third step in the universal histidine degradation pathway.</text>
</comment>
<feature type="binding site" evidence="7">
    <location>
        <position position="73"/>
    </location>
    <ligand>
        <name>Zn(2+)</name>
        <dbReference type="ChEBI" id="CHEBI:29105"/>
    </ligand>
</feature>
<dbReference type="HAMAP" id="MF_00372">
    <property type="entry name" value="HutI"/>
    <property type="match status" value="1"/>
</dbReference>
<keyword evidence="7" id="KW-0963">Cytoplasm</keyword>
<reference evidence="9 10" key="1">
    <citation type="submission" date="2024-02" db="EMBL/GenBank/DDBJ databases">
        <title>Genome analysis and characterization of Microbaculum marinisediminis sp. nov., isolated from marine sediment.</title>
        <authorList>
            <person name="Du Z.-J."/>
            <person name="Ye Y.-Q."/>
            <person name="Zhang Z.-R."/>
            <person name="Yuan S.-M."/>
            <person name="Zhang X.-Y."/>
        </authorList>
    </citation>
    <scope>NUCLEOTIDE SEQUENCE [LARGE SCALE GENOMIC DNA]</scope>
    <source>
        <strain evidence="9 10">SDUM1044001</strain>
    </source>
</reference>
<dbReference type="InterPro" id="IPR032466">
    <property type="entry name" value="Metal_Hydrolase"/>
</dbReference>
<dbReference type="NCBIfam" id="TIGR01224">
    <property type="entry name" value="hutI"/>
    <property type="match status" value="1"/>
</dbReference>
<comment type="caution">
    <text evidence="9">The sequence shown here is derived from an EMBL/GenBank/DDBJ whole genome shotgun (WGS) entry which is preliminary data.</text>
</comment>
<dbReference type="EC" id="3.5.2.7" evidence="1 7"/>
<evidence type="ECO:0000313" key="10">
    <source>
        <dbReference type="Proteomes" id="UP001378188"/>
    </source>
</evidence>
<proteinExistence type="inferred from homology"/>
<feature type="binding site" evidence="7">
    <location>
        <position position="143"/>
    </location>
    <ligand>
        <name>4-imidazolone-5-propanoate</name>
        <dbReference type="ChEBI" id="CHEBI:77893"/>
    </ligand>
</feature>
<feature type="binding site" evidence="7">
    <location>
        <position position="241"/>
    </location>
    <ligand>
        <name>Fe(3+)</name>
        <dbReference type="ChEBI" id="CHEBI:29034"/>
    </ligand>
</feature>
<comment type="cofactor">
    <cofactor evidence="7">
        <name>Zn(2+)</name>
        <dbReference type="ChEBI" id="CHEBI:29105"/>
    </cofactor>
    <cofactor evidence="7">
        <name>Fe(3+)</name>
        <dbReference type="ChEBI" id="CHEBI:29034"/>
    </cofactor>
    <text evidence="7">Binds 1 zinc or iron ion per subunit.</text>
</comment>
<dbReference type="FunFam" id="3.20.20.140:FF:000007">
    <property type="entry name" value="Imidazolonepropionase"/>
    <property type="match status" value="1"/>
</dbReference>
<feature type="binding site" evidence="7">
    <location>
        <position position="176"/>
    </location>
    <ligand>
        <name>4-imidazolone-5-propanoate</name>
        <dbReference type="ChEBI" id="CHEBI:77893"/>
    </ligand>
</feature>
<feature type="binding site" evidence="7">
    <location>
        <position position="241"/>
    </location>
    <ligand>
        <name>Zn(2+)</name>
        <dbReference type="ChEBI" id="CHEBI:29105"/>
    </ligand>
</feature>
<dbReference type="GO" id="GO:0005506">
    <property type="term" value="F:iron ion binding"/>
    <property type="evidence" value="ECO:0007669"/>
    <property type="project" value="UniProtKB-UniRule"/>
</dbReference>
<name>A0AAW9RRQ3_9HYPH</name>
<dbReference type="RefSeq" id="WP_340330177.1">
    <property type="nucleotide sequence ID" value="NZ_JAZHOF010000005.1"/>
</dbReference>
<evidence type="ECO:0000256" key="4">
    <source>
        <dbReference type="ARBA" id="ARBA00022808"/>
    </source>
</evidence>
<evidence type="ECO:0000256" key="7">
    <source>
        <dbReference type="HAMAP-Rule" id="MF_00372"/>
    </source>
</evidence>
<dbReference type="GO" id="GO:0019556">
    <property type="term" value="P:L-histidine catabolic process to glutamate and formamide"/>
    <property type="evidence" value="ECO:0007669"/>
    <property type="project" value="UniProtKB-UniRule"/>
</dbReference>
<gene>
    <name evidence="7 9" type="primary">hutI</name>
    <name evidence="9" type="ORF">V3328_13380</name>
</gene>
<dbReference type="PANTHER" id="PTHR42752:SF1">
    <property type="entry name" value="IMIDAZOLONEPROPIONASE-RELATED"/>
    <property type="match status" value="1"/>
</dbReference>
<keyword evidence="5 7" id="KW-0862">Zinc</keyword>
<protein>
    <recommendedName>
        <fullName evidence="1 7">Imidazolonepropionase</fullName>
        <ecNumber evidence="1 7">3.5.2.7</ecNumber>
    </recommendedName>
    <alternativeName>
        <fullName evidence="7">Imidazolone-5-propionate hydrolase</fullName>
    </alternativeName>
</protein>
<feature type="binding site" evidence="7">
    <location>
        <position position="316"/>
    </location>
    <ligand>
        <name>Zn(2+)</name>
        <dbReference type="ChEBI" id="CHEBI:29105"/>
    </ligand>
</feature>
<evidence type="ECO:0000256" key="5">
    <source>
        <dbReference type="ARBA" id="ARBA00022833"/>
    </source>
</evidence>
<dbReference type="InterPro" id="IPR011059">
    <property type="entry name" value="Metal-dep_hydrolase_composite"/>
</dbReference>
<dbReference type="PANTHER" id="PTHR42752">
    <property type="entry name" value="IMIDAZOLONEPROPIONASE"/>
    <property type="match status" value="1"/>
</dbReference>
<keyword evidence="4 7" id="KW-0369">Histidine metabolism</keyword>
<sequence>MQVDRLWTNGRLMTMAEGAPGLGAVERGAIACRDGRIVFAGPLADLPAGIDAADHIDLDGRWVGPGLIDCHTHLVYGGNRAKEFELRLAGASYEEIARAGGGIRSTVAATRAASEDDLVASALPRLDALLAEGLTTIEIKSGYGLETDAEARMLRAARRLGGERPVSVTTTFLGAHAVPPEFEGDADGYIHSVCREQLPAVAAEGLADAVDGFCETIAFSPDQMALVFDAAQAHGLPVKLHAEQLSNLGGARLAARYGALSADHLEYLDEDGADAMARAGTVATLLPGAFYFLRETQKPPVEALRLAGVPIALATDANPGSSPLTSLLLTMNMAATLFRLTVEECLAGVTRNAAKALGRLDEIGTLEAAKSCDLAIWDIEEPAELVYRIGFNPLHARVWRGK</sequence>
<keyword evidence="2 7" id="KW-0479">Metal-binding</keyword>
<evidence type="ECO:0000256" key="2">
    <source>
        <dbReference type="ARBA" id="ARBA00022723"/>
    </source>
</evidence>
<feature type="binding site" evidence="7">
    <location>
        <position position="73"/>
    </location>
    <ligand>
        <name>Fe(3+)</name>
        <dbReference type="ChEBI" id="CHEBI:29034"/>
    </ligand>
</feature>
<dbReference type="InterPro" id="IPR005920">
    <property type="entry name" value="HutI"/>
</dbReference>
<accession>A0AAW9RRQ3</accession>
<feature type="binding site" evidence="7">
    <location>
        <position position="71"/>
    </location>
    <ligand>
        <name>Zn(2+)</name>
        <dbReference type="ChEBI" id="CHEBI:29105"/>
    </ligand>
</feature>
<keyword evidence="10" id="KW-1185">Reference proteome</keyword>
<evidence type="ECO:0000259" key="8">
    <source>
        <dbReference type="Pfam" id="PF01979"/>
    </source>
</evidence>
<evidence type="ECO:0000313" key="9">
    <source>
        <dbReference type="EMBL" id="MEJ8572476.1"/>
    </source>
</evidence>
<organism evidence="9 10">
    <name type="scientific">Microbaculum marinum</name>
    <dbReference type="NCBI Taxonomy" id="1764581"/>
    <lineage>
        <taxon>Bacteria</taxon>
        <taxon>Pseudomonadati</taxon>
        <taxon>Pseudomonadota</taxon>
        <taxon>Alphaproteobacteria</taxon>
        <taxon>Hyphomicrobiales</taxon>
        <taxon>Tepidamorphaceae</taxon>
        <taxon>Microbaculum</taxon>
    </lineage>
</organism>
<dbReference type="SUPFAM" id="SSF51556">
    <property type="entry name" value="Metallo-dependent hydrolases"/>
    <property type="match status" value="1"/>
</dbReference>
<feature type="binding site" evidence="7">
    <location>
        <position position="321"/>
    </location>
    <ligand>
        <name>4-imidazolone-5-propanoate</name>
        <dbReference type="ChEBI" id="CHEBI:77893"/>
    </ligand>
</feature>
<dbReference type="Proteomes" id="UP001378188">
    <property type="component" value="Unassembled WGS sequence"/>
</dbReference>
<evidence type="ECO:0000256" key="6">
    <source>
        <dbReference type="ARBA" id="ARBA00023004"/>
    </source>
</evidence>
<keyword evidence="6 7" id="KW-0408">Iron</keyword>
<evidence type="ECO:0000256" key="1">
    <source>
        <dbReference type="ARBA" id="ARBA00012864"/>
    </source>
</evidence>
<dbReference type="GO" id="GO:0008270">
    <property type="term" value="F:zinc ion binding"/>
    <property type="evidence" value="ECO:0007669"/>
    <property type="project" value="UniProtKB-UniRule"/>
</dbReference>
<dbReference type="EMBL" id="JAZHOF010000005">
    <property type="protein sequence ID" value="MEJ8572476.1"/>
    <property type="molecule type" value="Genomic_DNA"/>
</dbReference>
<feature type="binding site" evidence="7">
    <location>
        <position position="318"/>
    </location>
    <ligand>
        <name>N-formimidoyl-L-glutamate</name>
        <dbReference type="ChEBI" id="CHEBI:58928"/>
    </ligand>
</feature>
<feature type="binding site" evidence="7">
    <location>
        <position position="71"/>
    </location>
    <ligand>
        <name>Fe(3+)</name>
        <dbReference type="ChEBI" id="CHEBI:29034"/>
    </ligand>
</feature>
<dbReference type="GO" id="GO:0050480">
    <property type="term" value="F:imidazolonepropionase activity"/>
    <property type="evidence" value="ECO:0007669"/>
    <property type="project" value="UniProtKB-UniRule"/>
</dbReference>
<keyword evidence="3 7" id="KW-0378">Hydrolase</keyword>
<dbReference type="AlphaFoldDB" id="A0AAW9RRQ3"/>
<comment type="pathway">
    <text evidence="7">Amino-acid degradation; L-histidine degradation into L-glutamate; N-formimidoyl-L-glutamate from L-histidine: step 3/3.</text>
</comment>
<dbReference type="Gene3D" id="2.30.40.10">
    <property type="entry name" value="Urease, subunit C, domain 1"/>
    <property type="match status" value="1"/>
</dbReference>
<feature type="binding site" evidence="7">
    <location>
        <position position="80"/>
    </location>
    <ligand>
        <name>4-imidazolone-5-propanoate</name>
        <dbReference type="ChEBI" id="CHEBI:77893"/>
    </ligand>
</feature>
<dbReference type="Pfam" id="PF01979">
    <property type="entry name" value="Amidohydro_1"/>
    <property type="match status" value="1"/>
</dbReference>
<dbReference type="Gene3D" id="3.20.20.140">
    <property type="entry name" value="Metal-dependent hydrolases"/>
    <property type="match status" value="1"/>
</dbReference>
<feature type="binding site" evidence="7">
    <location>
        <position position="143"/>
    </location>
    <ligand>
        <name>N-formimidoyl-L-glutamate</name>
        <dbReference type="ChEBI" id="CHEBI:58928"/>
    </ligand>
</feature>
<feature type="binding site" evidence="7">
    <location>
        <position position="316"/>
    </location>
    <ligand>
        <name>Fe(3+)</name>
        <dbReference type="ChEBI" id="CHEBI:29034"/>
    </ligand>
</feature>
<feature type="binding site" evidence="7">
    <location>
        <position position="320"/>
    </location>
    <ligand>
        <name>N-formimidoyl-L-glutamate</name>
        <dbReference type="ChEBI" id="CHEBI:58928"/>
    </ligand>
</feature>
<comment type="similarity">
    <text evidence="7">Belongs to the metallo-dependent hydrolases superfamily. HutI family.</text>
</comment>
<feature type="binding site" evidence="7">
    <location>
        <position position="244"/>
    </location>
    <ligand>
        <name>4-imidazolone-5-propanoate</name>
        <dbReference type="ChEBI" id="CHEBI:77893"/>
    </ligand>
</feature>